<dbReference type="InterPro" id="IPR023393">
    <property type="entry name" value="START-like_dom_sf"/>
</dbReference>
<dbReference type="Proteomes" id="UP001165060">
    <property type="component" value="Unassembled WGS sequence"/>
</dbReference>
<protein>
    <recommendedName>
        <fullName evidence="8">START domain-containing protein</fullName>
    </recommendedName>
</protein>
<dbReference type="EMBL" id="BRYB01002887">
    <property type="protein sequence ID" value="GMI27081.1"/>
    <property type="molecule type" value="Genomic_DNA"/>
</dbReference>
<feature type="domain" description="START" evidence="8">
    <location>
        <begin position="942"/>
        <end position="1107"/>
    </location>
</feature>
<feature type="transmembrane region" description="Helical" evidence="7">
    <location>
        <begin position="1283"/>
        <end position="1304"/>
    </location>
</feature>
<dbReference type="SUPFAM" id="SSF55961">
    <property type="entry name" value="Bet v1-like"/>
    <property type="match status" value="1"/>
</dbReference>
<feature type="region of interest" description="Disordered" evidence="6">
    <location>
        <begin position="1701"/>
        <end position="1733"/>
    </location>
</feature>
<dbReference type="Gene3D" id="3.30.530.20">
    <property type="match status" value="1"/>
</dbReference>
<evidence type="ECO:0000256" key="4">
    <source>
        <dbReference type="ARBA" id="ARBA00022989"/>
    </source>
</evidence>
<reference evidence="9 10" key="1">
    <citation type="journal article" date="2023" name="Commun. Biol.">
        <title>Genome analysis of Parmales, the sister group of diatoms, reveals the evolutionary specialization of diatoms from phago-mixotrophs to photoautotrophs.</title>
        <authorList>
            <person name="Ban H."/>
            <person name="Sato S."/>
            <person name="Yoshikawa S."/>
            <person name="Yamada K."/>
            <person name="Nakamura Y."/>
            <person name="Ichinomiya M."/>
            <person name="Sato N."/>
            <person name="Blanc-Mathieu R."/>
            <person name="Endo H."/>
            <person name="Kuwata A."/>
            <person name="Ogata H."/>
        </authorList>
    </citation>
    <scope>NUCLEOTIDE SEQUENCE [LARGE SCALE GENOMIC DNA]</scope>
</reference>
<comment type="subcellular location">
    <subcellularLocation>
        <location evidence="1">Membrane</location>
        <topology evidence="1">Multi-pass membrane protein</topology>
    </subcellularLocation>
</comment>
<evidence type="ECO:0000313" key="9">
    <source>
        <dbReference type="EMBL" id="GMI27081.1"/>
    </source>
</evidence>
<evidence type="ECO:0000256" key="3">
    <source>
        <dbReference type="ARBA" id="ARBA00022692"/>
    </source>
</evidence>
<evidence type="ECO:0000256" key="5">
    <source>
        <dbReference type="ARBA" id="ARBA00023136"/>
    </source>
</evidence>
<proteinExistence type="inferred from homology"/>
<dbReference type="PROSITE" id="PS50848">
    <property type="entry name" value="START"/>
    <property type="match status" value="1"/>
</dbReference>
<evidence type="ECO:0000313" key="10">
    <source>
        <dbReference type="Proteomes" id="UP001165060"/>
    </source>
</evidence>
<evidence type="ECO:0000256" key="7">
    <source>
        <dbReference type="SAM" id="Phobius"/>
    </source>
</evidence>
<dbReference type="InterPro" id="IPR018629">
    <property type="entry name" value="XK-rel"/>
</dbReference>
<dbReference type="PANTHER" id="PTHR19308">
    <property type="entry name" value="PHOSPHATIDYLCHOLINE TRANSFER PROTEIN"/>
    <property type="match status" value="1"/>
</dbReference>
<comment type="caution">
    <text evidence="9">The sequence shown here is derived from an EMBL/GenBank/DDBJ whole genome shotgun (WGS) entry which is preliminary data.</text>
</comment>
<name>A0ABQ6MJM8_9STRA</name>
<keyword evidence="4 7" id="KW-1133">Transmembrane helix</keyword>
<feature type="transmembrane region" description="Helical" evidence="7">
    <location>
        <begin position="1450"/>
        <end position="1473"/>
    </location>
</feature>
<dbReference type="InterPro" id="IPR051213">
    <property type="entry name" value="START_lipid_transfer"/>
</dbReference>
<dbReference type="PANTHER" id="PTHR19308:SF14">
    <property type="entry name" value="START DOMAIN-CONTAINING PROTEIN"/>
    <property type="match status" value="1"/>
</dbReference>
<evidence type="ECO:0000256" key="2">
    <source>
        <dbReference type="ARBA" id="ARBA00008789"/>
    </source>
</evidence>
<feature type="transmembrane region" description="Helical" evidence="7">
    <location>
        <begin position="1573"/>
        <end position="1598"/>
    </location>
</feature>
<evidence type="ECO:0000256" key="6">
    <source>
        <dbReference type="SAM" id="MobiDB-lite"/>
    </source>
</evidence>
<feature type="region of interest" description="Disordered" evidence="6">
    <location>
        <begin position="29"/>
        <end position="60"/>
    </location>
</feature>
<evidence type="ECO:0000259" key="8">
    <source>
        <dbReference type="PROSITE" id="PS50848"/>
    </source>
</evidence>
<dbReference type="InterPro" id="IPR002913">
    <property type="entry name" value="START_lipid-bd_dom"/>
</dbReference>
<keyword evidence="5 7" id="KW-0472">Membrane</keyword>
<dbReference type="Pfam" id="PF09815">
    <property type="entry name" value="XK-related"/>
    <property type="match status" value="1"/>
</dbReference>
<evidence type="ECO:0000256" key="1">
    <source>
        <dbReference type="ARBA" id="ARBA00004141"/>
    </source>
</evidence>
<sequence>MGSSVIQASTFDTAAVLNTPLHRLLDHYTPSESEKKSAPSSPPRSPGKQSRANPDHGYVADGMGSMLEMHMIRKMEIITFRSISVANHSSLPPSHLAQVASIRTERAATLHPGTPPPLEVTDLDLTFIVHPASTNPSSPLFKCSQVTLHGSLSATRGLNTSTPPDRFGALSSSITSNLSAAVSSITRRTITLASTNPGSNVVLPPPSSASLSNPTYRDDLLLVLCRNPLGHLHSHFKDVASLDLAAAHLRSSLLPTSLSPPPLPSAPALSSADRTSWNYAPGLPPFACRTPSPPPPLPPPYKTPLQYSVTITSTTSTVFSYVYPPLPPSVRLNQISFHPKLPSLGVQLPSGHVLTVQSLSPNAVSQIRGGQMPAKRLIEKMLDPEYLKLHDISVVEETGTLSLTAVAENITEATLTLSRSSPPPWTGGVLARLRAAKRELARPAAAVEAELRAIFPSPPTYQSLPPDLQAICDSCLSLESASGLSLQWRKHPTKSPILFFQSCSPPPPLPPALSAVTVTLDCPAKEALAWFFACLPGESALSKSVETMTVATIDRFSTCDETRAALFVQPWPLQRRSVFVRRFCVSDSASNSFLLCTASVSTGSRTARSPISPTTPSTPHLSVLRCTPLSATSCRVRLLWYQPADLPSYAPLLGALSGQLEPRDQMEDARAIFERDDELDGQLTSAVSADVQAQRDGPVEVPYSSEEIESLDRVTSNLEALQQDAFADLESPDHFVKMGIRYNKGNSAGILRASTIIDAEVAPAVAVDLAMTSRNSMKHHHNRGGLERNVHKNSPHERIYQVVVDLGIPGLQPREWLMRIALRWESVGDEGRKACVVVYESLKPGDREENRFGPPNKNYADVFRSGRSRVLDSESKYFESGLNHVKKSEDIGSRKQIKNSAVGTNNFIAFVAGDKVGWGRSEVDVRANKADVLAYMWHNTAKARWSKRDAERTVLEKINDHHWIVYQRKKAAKVFGRFTVGSRDGVSRTLWESTDDGKLVLVGLPAEHDARPITTTRDRVVASVRKSRTNGRQAETNNAPDSADVVRAKMSVVMTIEQKSSDVCRITLVNQLNMGGDLPTFMVNYMIRQSMAITTNILYKFQEERTLQQYDSTDGRAIGNRLIAPYLGGKKVKKPSKLVHETADKHRGLKEVSDKYPWFKAWLTELVKGQLRFVGGVDSKLDCLTLGEARQIGMSLPKALRQRKTPEAGVYQWEKQNPAMIELFKEFPWTEDMVISIAKHILKTAPWGMLWRLCTGSGLSMLDMASDLNVVVLYWNIPEQRHFGVSILMMIVACLLLQMLIVIMQADLKNKKKQAAFDIATTLTGLKPGVDAMNVALGKEKEGTMLFDPKVELVYTKCIEMFCESIPGTIVQTYAYLKYLETGQTSTRAIASIFISAATTGFTSACVSYDLDTDPGKRRMNPLFYGYIPDSARARTVLFLTMMVNSGMLLVMRCVSATLLLSISTSYFVYYWLADNVLFLLFKLMRRDFVYFIPMYGAGAWIVACLQRFIVKNICDYTAILHFRGPFELGGFYWSLNLVLTIGSAFGSTAVYLEMKNEWVPDASPEQREDQAIVYKSTAWLVMSGLAAVWFLSFVAMIKTMKPEYRWTFFSLRSGPQHCRFMHQGEGHTDEMKKEIVGENKYFWTSIRSEVKQWHHDNWWRWQEEKPDWFNDSYVNGLKADGFEDFVPEEPELDGEVDAKALAEGAGRERKGGGGGKTGRRKSLAEALGISQM</sequence>
<keyword evidence="10" id="KW-1185">Reference proteome</keyword>
<organism evidence="9 10">
    <name type="scientific">Tetraparma gracilis</name>
    <dbReference type="NCBI Taxonomy" id="2962635"/>
    <lineage>
        <taxon>Eukaryota</taxon>
        <taxon>Sar</taxon>
        <taxon>Stramenopiles</taxon>
        <taxon>Ochrophyta</taxon>
        <taxon>Bolidophyceae</taxon>
        <taxon>Parmales</taxon>
        <taxon>Triparmaceae</taxon>
        <taxon>Tetraparma</taxon>
    </lineage>
</organism>
<gene>
    <name evidence="9" type="ORF">TeGR_g8001</name>
</gene>
<feature type="transmembrane region" description="Helical" evidence="7">
    <location>
        <begin position="1532"/>
        <end position="1553"/>
    </location>
</feature>
<feature type="compositionally biased region" description="Basic and acidic residues" evidence="6">
    <location>
        <begin position="1701"/>
        <end position="1712"/>
    </location>
</feature>
<feature type="transmembrane region" description="Helical" evidence="7">
    <location>
        <begin position="1493"/>
        <end position="1511"/>
    </location>
</feature>
<comment type="similarity">
    <text evidence="2">Belongs to the XK family.</text>
</comment>
<accession>A0ABQ6MJM8</accession>
<keyword evidence="3 7" id="KW-0812">Transmembrane</keyword>